<gene>
    <name evidence="1" type="ORF">AK812_SmicGene7986</name>
</gene>
<evidence type="ECO:0000313" key="1">
    <source>
        <dbReference type="EMBL" id="OLQ08487.1"/>
    </source>
</evidence>
<dbReference type="AlphaFoldDB" id="A0A1Q9EM60"/>
<protein>
    <submittedName>
        <fullName evidence="1">Uncharacterized protein</fullName>
    </submittedName>
</protein>
<name>A0A1Q9EM60_SYMMI</name>
<dbReference type="Proteomes" id="UP000186817">
    <property type="component" value="Unassembled WGS sequence"/>
</dbReference>
<sequence>MIIHTSDFLVAFRALMDSGETATARMEGDVGMARLDAVLKATKRMDLSMNAAAKAAAEMSPELSEAYNAVMFFDCQAFCRAALFNNDLQDIFDLRVHHFTETLTELCAAVGRCTKNYGSQTEESWKYCIKEDASLEEVLSVAAKTIDTIDGKETLRLSEELTEALDAAKTFIDKSFFQHTGLMELIGRAKVVQDTARALRCEGLLSFALQVTSNKQRKLAIVRSQLGDVSGKAVKESLILPQLLEAARAEVK</sequence>
<dbReference type="EMBL" id="LSRX01000116">
    <property type="protein sequence ID" value="OLQ08487.1"/>
    <property type="molecule type" value="Genomic_DNA"/>
</dbReference>
<keyword evidence="2" id="KW-1185">Reference proteome</keyword>
<comment type="caution">
    <text evidence="1">The sequence shown here is derived from an EMBL/GenBank/DDBJ whole genome shotgun (WGS) entry which is preliminary data.</text>
</comment>
<dbReference type="OrthoDB" id="416051at2759"/>
<accession>A0A1Q9EM60</accession>
<evidence type="ECO:0000313" key="2">
    <source>
        <dbReference type="Proteomes" id="UP000186817"/>
    </source>
</evidence>
<reference evidence="1 2" key="1">
    <citation type="submission" date="2016-02" db="EMBL/GenBank/DDBJ databases">
        <title>Genome analysis of coral dinoflagellate symbionts highlights evolutionary adaptations to a symbiotic lifestyle.</title>
        <authorList>
            <person name="Aranda M."/>
            <person name="Li Y."/>
            <person name="Liew Y.J."/>
            <person name="Baumgarten S."/>
            <person name="Simakov O."/>
            <person name="Wilson M."/>
            <person name="Piel J."/>
            <person name="Ashoor H."/>
            <person name="Bougouffa S."/>
            <person name="Bajic V.B."/>
            <person name="Ryu T."/>
            <person name="Ravasi T."/>
            <person name="Bayer T."/>
            <person name="Micklem G."/>
            <person name="Kim H."/>
            <person name="Bhak J."/>
            <person name="Lajeunesse T.C."/>
            <person name="Voolstra C.R."/>
        </authorList>
    </citation>
    <scope>NUCLEOTIDE SEQUENCE [LARGE SCALE GENOMIC DNA]</scope>
    <source>
        <strain evidence="1 2">CCMP2467</strain>
    </source>
</reference>
<organism evidence="1 2">
    <name type="scientific">Symbiodinium microadriaticum</name>
    <name type="common">Dinoflagellate</name>
    <name type="synonym">Zooxanthella microadriatica</name>
    <dbReference type="NCBI Taxonomy" id="2951"/>
    <lineage>
        <taxon>Eukaryota</taxon>
        <taxon>Sar</taxon>
        <taxon>Alveolata</taxon>
        <taxon>Dinophyceae</taxon>
        <taxon>Suessiales</taxon>
        <taxon>Symbiodiniaceae</taxon>
        <taxon>Symbiodinium</taxon>
    </lineage>
</organism>
<proteinExistence type="predicted"/>